<evidence type="ECO:0000256" key="1">
    <source>
        <dbReference type="SAM" id="MobiDB-lite"/>
    </source>
</evidence>
<dbReference type="HOGENOM" id="CLU_1896243_0_0_1"/>
<sequence>MQQPVAVPTADPSNLPPPYEEVPPLEQSVPSPAVVHTSTITSSLAVALHRDPGLRPIACRFGGHCSVMFTGAESVATIRQHLQTAHGVEVHPEASSQPVGCPWIAEDGDGCPDTIRTSGMAKHLRDVHISKLVR</sequence>
<evidence type="ECO:0000313" key="3">
    <source>
        <dbReference type="Proteomes" id="UP000015241"/>
    </source>
</evidence>
<feature type="region of interest" description="Disordered" evidence="1">
    <location>
        <begin position="1"/>
        <end position="34"/>
    </location>
</feature>
<dbReference type="EMBL" id="KE504165">
    <property type="protein sequence ID" value="EPS98437.1"/>
    <property type="molecule type" value="Genomic_DNA"/>
</dbReference>
<accession>S8E0X4</accession>
<organism evidence="2 3">
    <name type="scientific">Fomitopsis schrenkii</name>
    <name type="common">Brown rot fungus</name>
    <dbReference type="NCBI Taxonomy" id="2126942"/>
    <lineage>
        <taxon>Eukaryota</taxon>
        <taxon>Fungi</taxon>
        <taxon>Dikarya</taxon>
        <taxon>Basidiomycota</taxon>
        <taxon>Agaricomycotina</taxon>
        <taxon>Agaricomycetes</taxon>
        <taxon>Polyporales</taxon>
        <taxon>Fomitopsis</taxon>
    </lineage>
</organism>
<proteinExistence type="predicted"/>
<dbReference type="AlphaFoldDB" id="S8E0X4"/>
<protein>
    <submittedName>
        <fullName evidence="2">Uncharacterized protein</fullName>
    </submittedName>
</protein>
<dbReference type="InParanoid" id="S8E0X4"/>
<name>S8E0X4_FOMSC</name>
<evidence type="ECO:0000313" key="2">
    <source>
        <dbReference type="EMBL" id="EPS98437.1"/>
    </source>
</evidence>
<keyword evidence="3" id="KW-1185">Reference proteome</keyword>
<gene>
    <name evidence="2" type="ORF">FOMPIDRAFT_1051473</name>
</gene>
<reference evidence="2 3" key="1">
    <citation type="journal article" date="2012" name="Science">
        <title>The Paleozoic origin of enzymatic lignin decomposition reconstructed from 31 fungal genomes.</title>
        <authorList>
            <person name="Floudas D."/>
            <person name="Binder M."/>
            <person name="Riley R."/>
            <person name="Barry K."/>
            <person name="Blanchette R.A."/>
            <person name="Henrissat B."/>
            <person name="Martinez A.T."/>
            <person name="Otillar R."/>
            <person name="Spatafora J.W."/>
            <person name="Yadav J.S."/>
            <person name="Aerts A."/>
            <person name="Benoit I."/>
            <person name="Boyd A."/>
            <person name="Carlson A."/>
            <person name="Copeland A."/>
            <person name="Coutinho P.M."/>
            <person name="de Vries R.P."/>
            <person name="Ferreira P."/>
            <person name="Findley K."/>
            <person name="Foster B."/>
            <person name="Gaskell J."/>
            <person name="Glotzer D."/>
            <person name="Gorecki P."/>
            <person name="Heitman J."/>
            <person name="Hesse C."/>
            <person name="Hori C."/>
            <person name="Igarashi K."/>
            <person name="Jurgens J.A."/>
            <person name="Kallen N."/>
            <person name="Kersten P."/>
            <person name="Kohler A."/>
            <person name="Kuees U."/>
            <person name="Kumar T.K.A."/>
            <person name="Kuo A."/>
            <person name="LaButti K."/>
            <person name="Larrondo L.F."/>
            <person name="Lindquist E."/>
            <person name="Ling A."/>
            <person name="Lombard V."/>
            <person name="Lucas S."/>
            <person name="Lundell T."/>
            <person name="Martin R."/>
            <person name="McLaughlin D.J."/>
            <person name="Morgenstern I."/>
            <person name="Morin E."/>
            <person name="Murat C."/>
            <person name="Nagy L.G."/>
            <person name="Nolan M."/>
            <person name="Ohm R.A."/>
            <person name="Patyshakuliyeva A."/>
            <person name="Rokas A."/>
            <person name="Ruiz-Duenas F.J."/>
            <person name="Sabat G."/>
            <person name="Salamov A."/>
            <person name="Samejima M."/>
            <person name="Schmutz J."/>
            <person name="Slot J.C."/>
            <person name="St John F."/>
            <person name="Stenlid J."/>
            <person name="Sun H."/>
            <person name="Sun S."/>
            <person name="Syed K."/>
            <person name="Tsang A."/>
            <person name="Wiebenga A."/>
            <person name="Young D."/>
            <person name="Pisabarro A."/>
            <person name="Eastwood D.C."/>
            <person name="Martin F."/>
            <person name="Cullen D."/>
            <person name="Grigoriev I.V."/>
            <person name="Hibbett D.S."/>
        </authorList>
    </citation>
    <scope>NUCLEOTIDE SEQUENCE</scope>
    <source>
        <strain evidence="3">FP-58527</strain>
    </source>
</reference>
<dbReference type="OrthoDB" id="2801792at2759"/>
<dbReference type="Proteomes" id="UP000015241">
    <property type="component" value="Unassembled WGS sequence"/>
</dbReference>